<dbReference type="InterPro" id="IPR035919">
    <property type="entry name" value="EAL_sf"/>
</dbReference>
<dbReference type="PANTHER" id="PTHR33121">
    <property type="entry name" value="CYCLIC DI-GMP PHOSPHODIESTERASE PDEF"/>
    <property type="match status" value="1"/>
</dbReference>
<dbReference type="PROSITE" id="PS50883">
    <property type="entry name" value="EAL"/>
    <property type="match status" value="1"/>
</dbReference>
<organism evidence="2 3">
    <name type="scientific">Rubellimicrobium thermophilum DSM 16684</name>
    <dbReference type="NCBI Taxonomy" id="1123069"/>
    <lineage>
        <taxon>Bacteria</taxon>
        <taxon>Pseudomonadati</taxon>
        <taxon>Pseudomonadota</taxon>
        <taxon>Alphaproteobacteria</taxon>
        <taxon>Rhodobacterales</taxon>
        <taxon>Roseobacteraceae</taxon>
        <taxon>Rubellimicrobium</taxon>
    </lineage>
</organism>
<sequence length="329" mass="35625">MRHLVTDLSAPIALGPARVTPVLAAGFAEAAAEGSAATLDNAVAAAALAAEGRGEGGPVAAHSPAERERLRDRFLMEQDLRAALQSGGFQLHFQPVQDIRRGGWAGAEALIRWHSPSRGMVPPGVFIPVAEAAGLIEPIGLWVLREACREVAHWAPGMRVAVNLSARQFLDESLPRHVAEAVQAAGISPERLEIELTESVATTDHDHARRTFGRLRDMGVSIAIDDFGTGYASMSVLRKLPFDKLKIDREFVTDVHRKPHSQAICAAMLALGRGLDLSILAEGTETPEEVDWLVQQGCTLFQGYYFSRPLPAPVLRERMRMEAPLRAAS</sequence>
<dbReference type="GO" id="GO:0071111">
    <property type="term" value="F:cyclic-guanylate-specific phosphodiesterase activity"/>
    <property type="evidence" value="ECO:0007669"/>
    <property type="project" value="InterPro"/>
</dbReference>
<gene>
    <name evidence="2" type="ORF">ruthe_00320</name>
</gene>
<dbReference type="RefSeq" id="WP_021096432.1">
    <property type="nucleotide sequence ID" value="NZ_KE557320.1"/>
</dbReference>
<dbReference type="Proteomes" id="UP000015346">
    <property type="component" value="Unassembled WGS sequence"/>
</dbReference>
<keyword evidence="3" id="KW-1185">Reference proteome</keyword>
<dbReference type="Pfam" id="PF00563">
    <property type="entry name" value="EAL"/>
    <property type="match status" value="1"/>
</dbReference>
<dbReference type="Gene3D" id="3.20.20.450">
    <property type="entry name" value="EAL domain"/>
    <property type="match status" value="1"/>
</dbReference>
<feature type="domain" description="EAL" evidence="1">
    <location>
        <begin position="73"/>
        <end position="323"/>
    </location>
</feature>
<dbReference type="CDD" id="cd01948">
    <property type="entry name" value="EAL"/>
    <property type="match status" value="1"/>
</dbReference>
<dbReference type="PATRIC" id="fig|1123069.3.peg.283"/>
<dbReference type="HOGENOM" id="CLU_000445_70_50_5"/>
<dbReference type="SMART" id="SM00052">
    <property type="entry name" value="EAL"/>
    <property type="match status" value="1"/>
</dbReference>
<dbReference type="STRING" id="1123069.ruthe_00320"/>
<dbReference type="InterPro" id="IPR001633">
    <property type="entry name" value="EAL_dom"/>
</dbReference>
<proteinExistence type="predicted"/>
<dbReference type="AlphaFoldDB" id="S9SBY7"/>
<reference evidence="2 3" key="1">
    <citation type="journal article" date="2013" name="Stand. Genomic Sci.">
        <title>Genome sequence of the reddish-pigmented Rubellimicrobium thermophilum type strain (DSM 16684(T)), a member of the Roseobacter clade.</title>
        <authorList>
            <person name="Fiebig A."/>
            <person name="Riedel T."/>
            <person name="Gronow S."/>
            <person name="Petersen J."/>
            <person name="Klenk H.P."/>
            <person name="Goker M."/>
        </authorList>
    </citation>
    <scope>NUCLEOTIDE SEQUENCE [LARGE SCALE GENOMIC DNA]</scope>
    <source>
        <strain evidence="2 3">DSM 16684</strain>
    </source>
</reference>
<comment type="caution">
    <text evidence="2">The sequence shown here is derived from an EMBL/GenBank/DDBJ whole genome shotgun (WGS) entry which is preliminary data.</text>
</comment>
<dbReference type="SUPFAM" id="SSF141868">
    <property type="entry name" value="EAL domain-like"/>
    <property type="match status" value="1"/>
</dbReference>
<name>S9SBY7_9RHOB</name>
<dbReference type="OrthoDB" id="9814202at2"/>
<protein>
    <submittedName>
        <fullName evidence="2">EAL domain protein</fullName>
    </submittedName>
</protein>
<dbReference type="PANTHER" id="PTHR33121:SF70">
    <property type="entry name" value="SIGNALING PROTEIN YKOW"/>
    <property type="match status" value="1"/>
</dbReference>
<evidence type="ECO:0000259" key="1">
    <source>
        <dbReference type="PROSITE" id="PS50883"/>
    </source>
</evidence>
<accession>S9SBY7</accession>
<evidence type="ECO:0000313" key="3">
    <source>
        <dbReference type="Proteomes" id="UP000015346"/>
    </source>
</evidence>
<dbReference type="InterPro" id="IPR050706">
    <property type="entry name" value="Cyclic-di-GMP_PDE-like"/>
</dbReference>
<dbReference type="EMBL" id="AOLV01000005">
    <property type="protein sequence ID" value="EPX87615.1"/>
    <property type="molecule type" value="Genomic_DNA"/>
</dbReference>
<evidence type="ECO:0000313" key="2">
    <source>
        <dbReference type="EMBL" id="EPX87615.1"/>
    </source>
</evidence>